<evidence type="ECO:0000256" key="4">
    <source>
        <dbReference type="ARBA" id="ARBA00023163"/>
    </source>
</evidence>
<dbReference type="InterPro" id="IPR013324">
    <property type="entry name" value="RNA_pol_sigma_r3/r4-like"/>
</dbReference>
<dbReference type="Pfam" id="PF08281">
    <property type="entry name" value="Sigma70_r4_2"/>
    <property type="match status" value="1"/>
</dbReference>
<reference evidence="7 8" key="1">
    <citation type="submission" date="2020-05" db="EMBL/GenBank/DDBJ databases">
        <title>Draft genome sequence of Desulfovibrio psychrotolerans JS1T.</title>
        <authorList>
            <person name="Ueno A."/>
            <person name="Tamazawa S."/>
            <person name="Tamamura S."/>
            <person name="Murakami T."/>
            <person name="Kiyama T."/>
            <person name="Inomata H."/>
            <person name="Amano Y."/>
            <person name="Miyakawa K."/>
            <person name="Tamaki H."/>
            <person name="Naganuma T."/>
            <person name="Kaneko K."/>
        </authorList>
    </citation>
    <scope>NUCLEOTIDE SEQUENCE [LARGE SCALE GENOMIC DNA]</scope>
    <source>
        <strain evidence="7 8">JS1</strain>
    </source>
</reference>
<comment type="similarity">
    <text evidence="1">Belongs to the sigma-70 factor family. ECF subfamily.</text>
</comment>
<dbReference type="InterPro" id="IPR013325">
    <property type="entry name" value="RNA_pol_sigma_r2"/>
</dbReference>
<evidence type="ECO:0000256" key="3">
    <source>
        <dbReference type="ARBA" id="ARBA00023082"/>
    </source>
</evidence>
<dbReference type="InterPro" id="IPR007627">
    <property type="entry name" value="RNA_pol_sigma70_r2"/>
</dbReference>
<keyword evidence="3" id="KW-0731">Sigma factor</keyword>
<dbReference type="CDD" id="cd06171">
    <property type="entry name" value="Sigma70_r4"/>
    <property type="match status" value="1"/>
</dbReference>
<evidence type="ECO:0000256" key="2">
    <source>
        <dbReference type="ARBA" id="ARBA00023015"/>
    </source>
</evidence>
<dbReference type="Gene3D" id="1.10.1740.10">
    <property type="match status" value="1"/>
</dbReference>
<evidence type="ECO:0000313" key="7">
    <source>
        <dbReference type="EMBL" id="GFM35870.1"/>
    </source>
</evidence>
<keyword evidence="8" id="KW-1185">Reference proteome</keyword>
<dbReference type="NCBIfam" id="TIGR02937">
    <property type="entry name" value="sigma70-ECF"/>
    <property type="match status" value="1"/>
</dbReference>
<dbReference type="GO" id="GO:0006352">
    <property type="term" value="P:DNA-templated transcription initiation"/>
    <property type="evidence" value="ECO:0007669"/>
    <property type="project" value="InterPro"/>
</dbReference>
<dbReference type="Pfam" id="PF04542">
    <property type="entry name" value="Sigma70_r2"/>
    <property type="match status" value="1"/>
</dbReference>
<evidence type="ECO:0000259" key="6">
    <source>
        <dbReference type="Pfam" id="PF08281"/>
    </source>
</evidence>
<feature type="domain" description="RNA polymerase sigma-70 region 2" evidence="5">
    <location>
        <begin position="15"/>
        <end position="81"/>
    </location>
</feature>
<dbReference type="GO" id="GO:0003677">
    <property type="term" value="F:DNA binding"/>
    <property type="evidence" value="ECO:0007669"/>
    <property type="project" value="InterPro"/>
</dbReference>
<dbReference type="InterPro" id="IPR014284">
    <property type="entry name" value="RNA_pol_sigma-70_dom"/>
</dbReference>
<dbReference type="InterPro" id="IPR013249">
    <property type="entry name" value="RNA_pol_sigma70_r4_t2"/>
</dbReference>
<feature type="domain" description="RNA polymerase sigma factor 70 region 4 type 2" evidence="6">
    <location>
        <begin position="126"/>
        <end position="173"/>
    </location>
</feature>
<comment type="caution">
    <text evidence="7">The sequence shown here is derived from an EMBL/GenBank/DDBJ whole genome shotgun (WGS) entry which is preliminary data.</text>
</comment>
<proteinExistence type="inferred from homology"/>
<dbReference type="PANTHER" id="PTHR43133:SF53">
    <property type="entry name" value="ECF RNA POLYMERASE SIGMA-E FACTOR"/>
    <property type="match status" value="1"/>
</dbReference>
<dbReference type="InterPro" id="IPR036388">
    <property type="entry name" value="WH-like_DNA-bd_sf"/>
</dbReference>
<sequence>MQNVLRGDVNAFESLVTRHRRHVARIVAGHVPYDRAEEVAHDAFVNAYRGLASYKGGDRFAGWLARIAVRCCYDFWREQYRSREVGAGNLSMDSVELMDRVMADTAMRTYQSEAGKAEAQEVLRWAMGQLSPEDRMVVTLTALEEKSVAEAADLLGWTQVNVKVRALRARRKLKDILGRAGITEVDYD</sequence>
<dbReference type="PANTHER" id="PTHR43133">
    <property type="entry name" value="RNA POLYMERASE ECF-TYPE SIGMA FACTO"/>
    <property type="match status" value="1"/>
</dbReference>
<accession>A0A7J0BQD2</accession>
<evidence type="ECO:0000256" key="1">
    <source>
        <dbReference type="ARBA" id="ARBA00010641"/>
    </source>
</evidence>
<evidence type="ECO:0000313" key="8">
    <source>
        <dbReference type="Proteomes" id="UP000503820"/>
    </source>
</evidence>
<dbReference type="SUPFAM" id="SSF88946">
    <property type="entry name" value="Sigma2 domain of RNA polymerase sigma factors"/>
    <property type="match status" value="1"/>
</dbReference>
<dbReference type="EMBL" id="BLVP01000001">
    <property type="protein sequence ID" value="GFM35870.1"/>
    <property type="molecule type" value="Genomic_DNA"/>
</dbReference>
<keyword evidence="4" id="KW-0804">Transcription</keyword>
<dbReference type="Gene3D" id="1.10.10.10">
    <property type="entry name" value="Winged helix-like DNA-binding domain superfamily/Winged helix DNA-binding domain"/>
    <property type="match status" value="1"/>
</dbReference>
<gene>
    <name evidence="7" type="ORF">DSM19430T_05540</name>
</gene>
<name>A0A7J0BQD2_9BACT</name>
<protein>
    <submittedName>
        <fullName evidence="7">RNA polymerase sigma factor</fullName>
    </submittedName>
</protein>
<keyword evidence="2" id="KW-0805">Transcription regulation</keyword>
<dbReference type="RefSeq" id="WP_243451233.1">
    <property type="nucleotide sequence ID" value="NZ_BLVP01000001.1"/>
</dbReference>
<evidence type="ECO:0000259" key="5">
    <source>
        <dbReference type="Pfam" id="PF04542"/>
    </source>
</evidence>
<dbReference type="AlphaFoldDB" id="A0A7J0BQD2"/>
<dbReference type="GO" id="GO:0016987">
    <property type="term" value="F:sigma factor activity"/>
    <property type="evidence" value="ECO:0007669"/>
    <property type="project" value="UniProtKB-KW"/>
</dbReference>
<dbReference type="SUPFAM" id="SSF88659">
    <property type="entry name" value="Sigma3 and sigma4 domains of RNA polymerase sigma factors"/>
    <property type="match status" value="1"/>
</dbReference>
<organism evidence="7 8">
    <name type="scientific">Desulfovibrio psychrotolerans</name>
    <dbReference type="NCBI Taxonomy" id="415242"/>
    <lineage>
        <taxon>Bacteria</taxon>
        <taxon>Pseudomonadati</taxon>
        <taxon>Thermodesulfobacteriota</taxon>
        <taxon>Desulfovibrionia</taxon>
        <taxon>Desulfovibrionales</taxon>
        <taxon>Desulfovibrionaceae</taxon>
        <taxon>Desulfovibrio</taxon>
    </lineage>
</organism>
<dbReference type="InterPro" id="IPR039425">
    <property type="entry name" value="RNA_pol_sigma-70-like"/>
</dbReference>
<dbReference type="Proteomes" id="UP000503820">
    <property type="component" value="Unassembled WGS sequence"/>
</dbReference>